<dbReference type="InterPro" id="IPR000524">
    <property type="entry name" value="Tscrpt_reg_HTH_GntR"/>
</dbReference>
<dbReference type="PROSITE" id="PS50949">
    <property type="entry name" value="HTH_GNTR"/>
    <property type="match status" value="1"/>
</dbReference>
<dbReference type="SMART" id="SM00345">
    <property type="entry name" value="HTH_GNTR"/>
    <property type="match status" value="1"/>
</dbReference>
<dbReference type="PANTHER" id="PTHR43537">
    <property type="entry name" value="TRANSCRIPTIONAL REGULATOR, GNTR FAMILY"/>
    <property type="match status" value="1"/>
</dbReference>
<dbReference type="SMART" id="SM00895">
    <property type="entry name" value="FCD"/>
    <property type="match status" value="1"/>
</dbReference>
<dbReference type="Gene3D" id="1.20.120.530">
    <property type="entry name" value="GntR ligand-binding domain-like"/>
    <property type="match status" value="1"/>
</dbReference>
<dbReference type="GO" id="GO:0003700">
    <property type="term" value="F:DNA-binding transcription factor activity"/>
    <property type="evidence" value="ECO:0007669"/>
    <property type="project" value="InterPro"/>
</dbReference>
<dbReference type="InterPro" id="IPR036390">
    <property type="entry name" value="WH_DNA-bd_sf"/>
</dbReference>
<evidence type="ECO:0000313" key="5">
    <source>
        <dbReference type="EMBL" id="MBB6211499.1"/>
    </source>
</evidence>
<dbReference type="EMBL" id="JACIIX010000011">
    <property type="protein sequence ID" value="MBB6211499.1"/>
    <property type="molecule type" value="Genomic_DNA"/>
</dbReference>
<reference evidence="5 6" key="1">
    <citation type="submission" date="2020-08" db="EMBL/GenBank/DDBJ databases">
        <title>Genomic Encyclopedia of Type Strains, Phase IV (KMG-IV): sequencing the most valuable type-strain genomes for metagenomic binning, comparative biology and taxonomic classification.</title>
        <authorList>
            <person name="Goeker M."/>
        </authorList>
    </citation>
    <scope>NUCLEOTIDE SEQUENCE [LARGE SCALE GENOMIC DNA]</scope>
    <source>
        <strain evidence="5 6">DSM 11590</strain>
    </source>
</reference>
<sequence>MPASPLANAPLSPMPPRPSLVDATIATLRHQIASGSWEVGDRIPPESRLAEQLNVSRGTIREAVRVLSHAGMLEVRQGDGTYVRRRVDPGECMRRIDRAGLREHLEVRRALEVEAARLAAERRTEADLSRLHSTLEVRRALEQAPDPDSDIPLEHFVDRDLQFHLTVTDAAHNPVLSELYGLFAESIRRHIVTALRDTALPDPRHEAHLRIVDAIADRDPDRAAAAAAAVITPMIEALDGLLFPSP</sequence>
<dbReference type="InterPro" id="IPR008920">
    <property type="entry name" value="TF_FadR/GntR_C"/>
</dbReference>
<accession>A0A7W9ZJQ5</accession>
<dbReference type="InterPro" id="IPR011711">
    <property type="entry name" value="GntR_C"/>
</dbReference>
<evidence type="ECO:0000313" key="6">
    <source>
        <dbReference type="Proteomes" id="UP000544872"/>
    </source>
</evidence>
<protein>
    <submittedName>
        <fullName evidence="5">DNA-binding FadR family transcriptional regulator</fullName>
    </submittedName>
</protein>
<dbReference type="Gene3D" id="1.10.10.10">
    <property type="entry name" value="Winged helix-like DNA-binding domain superfamily/Winged helix DNA-binding domain"/>
    <property type="match status" value="1"/>
</dbReference>
<dbReference type="PRINTS" id="PR00035">
    <property type="entry name" value="HTHGNTR"/>
</dbReference>
<dbReference type="SUPFAM" id="SSF48008">
    <property type="entry name" value="GntR ligand-binding domain-like"/>
    <property type="match status" value="1"/>
</dbReference>
<evidence type="ECO:0000256" key="1">
    <source>
        <dbReference type="ARBA" id="ARBA00023015"/>
    </source>
</evidence>
<keyword evidence="2 5" id="KW-0238">DNA-binding</keyword>
<proteinExistence type="predicted"/>
<dbReference type="Pfam" id="PF07729">
    <property type="entry name" value="FCD"/>
    <property type="match status" value="1"/>
</dbReference>
<evidence type="ECO:0000256" key="2">
    <source>
        <dbReference type="ARBA" id="ARBA00023125"/>
    </source>
</evidence>
<dbReference type="SUPFAM" id="SSF46785">
    <property type="entry name" value="Winged helix' DNA-binding domain"/>
    <property type="match status" value="1"/>
</dbReference>
<gene>
    <name evidence="5" type="ORF">FHS48_002938</name>
</gene>
<feature type="domain" description="HTH gntR-type" evidence="4">
    <location>
        <begin position="18"/>
        <end position="86"/>
    </location>
</feature>
<evidence type="ECO:0000256" key="3">
    <source>
        <dbReference type="ARBA" id="ARBA00023163"/>
    </source>
</evidence>
<keyword evidence="3" id="KW-0804">Transcription</keyword>
<dbReference type="AlphaFoldDB" id="A0A7W9ZJQ5"/>
<dbReference type="InterPro" id="IPR036388">
    <property type="entry name" value="WH-like_DNA-bd_sf"/>
</dbReference>
<dbReference type="CDD" id="cd07377">
    <property type="entry name" value="WHTH_GntR"/>
    <property type="match status" value="1"/>
</dbReference>
<keyword evidence="6" id="KW-1185">Reference proteome</keyword>
<dbReference type="PANTHER" id="PTHR43537:SF47">
    <property type="entry name" value="REGULATORY PROTEIN GNTR HTH"/>
    <property type="match status" value="1"/>
</dbReference>
<keyword evidence="1" id="KW-0805">Transcription regulation</keyword>
<dbReference type="Pfam" id="PF00392">
    <property type="entry name" value="GntR"/>
    <property type="match status" value="1"/>
</dbReference>
<dbReference type="Proteomes" id="UP000544872">
    <property type="component" value="Unassembled WGS sequence"/>
</dbReference>
<name>A0A7W9ZJQ5_NOVIT</name>
<evidence type="ECO:0000259" key="4">
    <source>
        <dbReference type="PROSITE" id="PS50949"/>
    </source>
</evidence>
<dbReference type="GO" id="GO:0003677">
    <property type="term" value="F:DNA binding"/>
    <property type="evidence" value="ECO:0007669"/>
    <property type="project" value="UniProtKB-KW"/>
</dbReference>
<comment type="caution">
    <text evidence="5">The sequence shown here is derived from an EMBL/GenBank/DDBJ whole genome shotgun (WGS) entry which is preliminary data.</text>
</comment>
<organism evidence="5 6">
    <name type="scientific">Novispirillum itersonii</name>
    <name type="common">Aquaspirillum itersonii</name>
    <dbReference type="NCBI Taxonomy" id="189"/>
    <lineage>
        <taxon>Bacteria</taxon>
        <taxon>Pseudomonadati</taxon>
        <taxon>Pseudomonadota</taxon>
        <taxon>Alphaproteobacteria</taxon>
        <taxon>Rhodospirillales</taxon>
        <taxon>Novispirillaceae</taxon>
        <taxon>Novispirillum</taxon>
    </lineage>
</organism>